<evidence type="ECO:0000313" key="2">
    <source>
        <dbReference type="EMBL" id="WRL63660.1"/>
    </source>
</evidence>
<gene>
    <name evidence="2" type="ORF">U6N30_29010</name>
</gene>
<proteinExistence type="predicted"/>
<reference evidence="2 3" key="1">
    <citation type="submission" date="2023-12" db="EMBL/GenBank/DDBJ databases">
        <title>Blastococcus brunescens sp. nov., an actonobacterium isolated from sandstone collected in sahara desert.</title>
        <authorList>
            <person name="Gtari M."/>
            <person name="Ghodhbane F."/>
        </authorList>
    </citation>
    <scope>NUCLEOTIDE SEQUENCE [LARGE SCALE GENOMIC DNA]</scope>
    <source>
        <strain evidence="2 3">BMG 8361</strain>
    </source>
</reference>
<evidence type="ECO:0000256" key="1">
    <source>
        <dbReference type="SAM" id="MobiDB-lite"/>
    </source>
</evidence>
<dbReference type="Proteomes" id="UP001324287">
    <property type="component" value="Chromosome"/>
</dbReference>
<feature type="compositionally biased region" description="Gly residues" evidence="1">
    <location>
        <begin position="74"/>
        <end position="83"/>
    </location>
</feature>
<feature type="compositionally biased region" description="Basic and acidic residues" evidence="1">
    <location>
        <begin position="23"/>
        <end position="39"/>
    </location>
</feature>
<feature type="region of interest" description="Disordered" evidence="1">
    <location>
        <begin position="59"/>
        <end position="83"/>
    </location>
</feature>
<organism evidence="2 3">
    <name type="scientific">Blastococcus brunescens</name>
    <dbReference type="NCBI Taxonomy" id="1564165"/>
    <lineage>
        <taxon>Bacteria</taxon>
        <taxon>Bacillati</taxon>
        <taxon>Actinomycetota</taxon>
        <taxon>Actinomycetes</taxon>
        <taxon>Geodermatophilales</taxon>
        <taxon>Geodermatophilaceae</taxon>
        <taxon>Blastococcus</taxon>
    </lineage>
</organism>
<feature type="region of interest" description="Disordered" evidence="1">
    <location>
        <begin position="12"/>
        <end position="39"/>
    </location>
</feature>
<dbReference type="RefSeq" id="WP_324274995.1">
    <property type="nucleotide sequence ID" value="NZ_CP141261.1"/>
</dbReference>
<evidence type="ECO:0000313" key="3">
    <source>
        <dbReference type="Proteomes" id="UP001324287"/>
    </source>
</evidence>
<protein>
    <submittedName>
        <fullName evidence="2">Uncharacterized protein</fullName>
    </submittedName>
</protein>
<dbReference type="EMBL" id="CP141261">
    <property type="protein sequence ID" value="WRL63660.1"/>
    <property type="molecule type" value="Genomic_DNA"/>
</dbReference>
<keyword evidence="3" id="KW-1185">Reference proteome</keyword>
<sequence length="83" mass="8753">MKLDKQELLRMLRTQGDNDTADEADRTLPDEVDTDRDGDALDALGLDRTQLMAKLAGGGFGGTIAPESGVPRAGRGGRTPRGA</sequence>
<accession>A0ABZ1AYL1</accession>
<name>A0ABZ1AYL1_9ACTN</name>